<accession>A0A506PNV5</accession>
<dbReference type="OrthoDB" id="9771725at2"/>
<keyword evidence="4" id="KW-1185">Reference proteome</keyword>
<dbReference type="InterPro" id="IPR003399">
    <property type="entry name" value="Mce/MlaD"/>
</dbReference>
<name>A0A506PNV5_9FLAO</name>
<dbReference type="PANTHER" id="PTHR33371">
    <property type="entry name" value="INTERMEMBRANE PHOSPHOLIPID TRANSPORT SYSTEM BINDING PROTEIN MLAD-RELATED"/>
    <property type="match status" value="1"/>
</dbReference>
<dbReference type="AlphaFoldDB" id="A0A506PNV5"/>
<feature type="transmembrane region" description="Helical" evidence="1">
    <location>
        <begin position="12"/>
        <end position="30"/>
    </location>
</feature>
<dbReference type="RefSeq" id="WP_140988606.1">
    <property type="nucleotide sequence ID" value="NZ_VHIQ01000001.1"/>
</dbReference>
<dbReference type="PANTHER" id="PTHR33371:SF4">
    <property type="entry name" value="INTERMEMBRANE PHOSPHOLIPID TRANSPORT SYSTEM BINDING PROTEIN MLAD"/>
    <property type="match status" value="1"/>
</dbReference>
<proteinExistence type="predicted"/>
<keyword evidence="1" id="KW-0812">Transmembrane</keyword>
<evidence type="ECO:0000313" key="3">
    <source>
        <dbReference type="EMBL" id="TPV35596.1"/>
    </source>
</evidence>
<evidence type="ECO:0000256" key="1">
    <source>
        <dbReference type="SAM" id="Phobius"/>
    </source>
</evidence>
<comment type="caution">
    <text evidence="3">The sequence shown here is derived from an EMBL/GenBank/DDBJ whole genome shotgun (WGS) entry which is preliminary data.</text>
</comment>
<evidence type="ECO:0000259" key="2">
    <source>
        <dbReference type="Pfam" id="PF02470"/>
    </source>
</evidence>
<organism evidence="3 4">
    <name type="scientific">Paucihalobacter ruber</name>
    <dbReference type="NCBI Taxonomy" id="2567861"/>
    <lineage>
        <taxon>Bacteria</taxon>
        <taxon>Pseudomonadati</taxon>
        <taxon>Bacteroidota</taxon>
        <taxon>Flavobacteriia</taxon>
        <taxon>Flavobacteriales</taxon>
        <taxon>Flavobacteriaceae</taxon>
        <taxon>Paucihalobacter</taxon>
    </lineage>
</organism>
<feature type="domain" description="Mce/MlaD" evidence="2">
    <location>
        <begin position="40"/>
        <end position="117"/>
    </location>
</feature>
<protein>
    <submittedName>
        <fullName evidence="3">MCE family protein</fullName>
    </submittedName>
</protein>
<gene>
    <name evidence="3" type="ORF">FJ651_01415</name>
</gene>
<evidence type="ECO:0000313" key="4">
    <source>
        <dbReference type="Proteomes" id="UP000317332"/>
    </source>
</evidence>
<reference evidence="3 4" key="1">
    <citation type="submission" date="2019-06" db="EMBL/GenBank/DDBJ databases">
        <title>Flavobacteriaceae Paucihalobacterium erythroidium CWB-1, complete genome.</title>
        <authorList>
            <person name="Wu S."/>
        </authorList>
    </citation>
    <scope>NUCLEOTIDE SEQUENCE [LARGE SCALE GENOMIC DNA]</scope>
    <source>
        <strain evidence="3 4">CWB-1</strain>
    </source>
</reference>
<keyword evidence="1" id="KW-1133">Transmembrane helix</keyword>
<dbReference type="Proteomes" id="UP000317332">
    <property type="component" value="Unassembled WGS sequence"/>
</dbReference>
<dbReference type="InterPro" id="IPR052336">
    <property type="entry name" value="MlaD_Phospholipid_Transporter"/>
</dbReference>
<dbReference type="EMBL" id="VHIQ01000001">
    <property type="protein sequence ID" value="TPV35596.1"/>
    <property type="molecule type" value="Genomic_DNA"/>
</dbReference>
<dbReference type="Pfam" id="PF02470">
    <property type="entry name" value="MlaD"/>
    <property type="match status" value="1"/>
</dbReference>
<sequence>MKKSTGEKLKLGLFVSIGLLIFIVAVYFIGQRQNLFVKTFTISSNFTNVNGLIPGNNVRYSGINVGTVKQIQMLNDTVINVQMVLEEKMINHIKKDAIATIGTDGLVGNMIVNIIPGEQGTSPIEEGDVIKSFTKIGTNEMLNTLNTTNENAALLTSKLLNIANEITDGKGTLGMLITDTIMSKNLIETVNYLKLTSMEANKTIKELNGLIKQVDLENSLAGVVLNDTVSARQLRHTVTNLENSSKDIQTVLSNLNTTIEQIKDGEGALNYLSTNEELVEQLKDIINNINEGTDKFNENMEALKHNFLTRSYFRKLEREEKKKEQ</sequence>
<keyword evidence="1" id="KW-0472">Membrane</keyword>